<reference evidence="4" key="1">
    <citation type="submission" date="2020-07" db="EMBL/GenBank/DDBJ databases">
        <title>Huge and variable diversity of episymbiotic CPR bacteria and DPANN archaea in groundwater ecosystems.</title>
        <authorList>
            <person name="He C.Y."/>
            <person name="Keren R."/>
            <person name="Whittaker M."/>
            <person name="Farag I.F."/>
            <person name="Doudna J."/>
            <person name="Cate J.H.D."/>
            <person name="Banfield J.F."/>
        </authorList>
    </citation>
    <scope>NUCLEOTIDE SEQUENCE</scope>
    <source>
        <strain evidence="4">NC_groundwater_763_Ag_S-0.2um_68_21</strain>
    </source>
</reference>
<dbReference type="InterPro" id="IPR011006">
    <property type="entry name" value="CheY-like_superfamily"/>
</dbReference>
<evidence type="ECO:0000256" key="1">
    <source>
        <dbReference type="ARBA" id="ARBA00022553"/>
    </source>
</evidence>
<dbReference type="InterPro" id="IPR050595">
    <property type="entry name" value="Bact_response_regulator"/>
</dbReference>
<feature type="domain" description="Response regulatory" evidence="3">
    <location>
        <begin position="19"/>
        <end position="143"/>
    </location>
</feature>
<gene>
    <name evidence="4" type="ORF">HYZ11_03870</name>
</gene>
<dbReference type="SUPFAM" id="SSF52172">
    <property type="entry name" value="CheY-like"/>
    <property type="match status" value="1"/>
</dbReference>
<name>A0A932HYF0_UNCTE</name>
<evidence type="ECO:0000313" key="4">
    <source>
        <dbReference type="EMBL" id="MBI3126723.1"/>
    </source>
</evidence>
<dbReference type="Pfam" id="PF00072">
    <property type="entry name" value="Response_reg"/>
    <property type="match status" value="1"/>
</dbReference>
<evidence type="ECO:0000313" key="5">
    <source>
        <dbReference type="Proteomes" id="UP000782312"/>
    </source>
</evidence>
<evidence type="ECO:0000259" key="3">
    <source>
        <dbReference type="PROSITE" id="PS50110"/>
    </source>
</evidence>
<dbReference type="PANTHER" id="PTHR44591:SF3">
    <property type="entry name" value="RESPONSE REGULATORY DOMAIN-CONTAINING PROTEIN"/>
    <property type="match status" value="1"/>
</dbReference>
<evidence type="ECO:0000256" key="2">
    <source>
        <dbReference type="PROSITE-ProRule" id="PRU00169"/>
    </source>
</evidence>
<dbReference type="GO" id="GO:0000160">
    <property type="term" value="P:phosphorelay signal transduction system"/>
    <property type="evidence" value="ECO:0007669"/>
    <property type="project" value="InterPro"/>
</dbReference>
<feature type="modified residue" description="4-aspartylphosphate" evidence="2">
    <location>
        <position position="76"/>
    </location>
</feature>
<keyword evidence="1 2" id="KW-0597">Phosphoprotein</keyword>
<accession>A0A932HYF0</accession>
<dbReference type="PROSITE" id="PS50110">
    <property type="entry name" value="RESPONSE_REGULATORY"/>
    <property type="match status" value="1"/>
</dbReference>
<comment type="caution">
    <text evidence="4">The sequence shown here is derived from an EMBL/GenBank/DDBJ whole genome shotgun (WGS) entry which is preliminary data.</text>
</comment>
<proteinExistence type="predicted"/>
<sequence length="155" mass="16939">MEGAAIVFTKFPHELRERTVLMVEDDKGAWANIGNAFKYFGMRKLVLAESGATAKKLLDELLAQGRGVPFDLVVCDLHQPGMTTLDLVRHIREHAALRHLPVMVLSENATVATVQELSRLGISAFLLKPISPTDLAEKVSEVLLPLAARKDQAAG</sequence>
<dbReference type="Gene3D" id="3.40.50.2300">
    <property type="match status" value="1"/>
</dbReference>
<dbReference type="SMART" id="SM00448">
    <property type="entry name" value="REC"/>
    <property type="match status" value="1"/>
</dbReference>
<protein>
    <submittedName>
        <fullName evidence="4">Response regulator</fullName>
    </submittedName>
</protein>
<dbReference type="PANTHER" id="PTHR44591">
    <property type="entry name" value="STRESS RESPONSE REGULATOR PROTEIN 1"/>
    <property type="match status" value="1"/>
</dbReference>
<dbReference type="InterPro" id="IPR001789">
    <property type="entry name" value="Sig_transdc_resp-reg_receiver"/>
</dbReference>
<dbReference type="AlphaFoldDB" id="A0A932HYF0"/>
<organism evidence="4 5">
    <name type="scientific">Tectimicrobiota bacterium</name>
    <dbReference type="NCBI Taxonomy" id="2528274"/>
    <lineage>
        <taxon>Bacteria</taxon>
        <taxon>Pseudomonadati</taxon>
        <taxon>Nitrospinota/Tectimicrobiota group</taxon>
        <taxon>Candidatus Tectimicrobiota</taxon>
    </lineage>
</organism>
<dbReference type="EMBL" id="JACPUR010000010">
    <property type="protein sequence ID" value="MBI3126723.1"/>
    <property type="molecule type" value="Genomic_DNA"/>
</dbReference>
<dbReference type="Proteomes" id="UP000782312">
    <property type="component" value="Unassembled WGS sequence"/>
</dbReference>